<dbReference type="Gene3D" id="2.30.30.140">
    <property type="match status" value="1"/>
</dbReference>
<reference evidence="2 3" key="1">
    <citation type="journal article" date="2013" name="Proc. Natl. Acad. Sci. U.S.A.">
        <title>The king cobra genome reveals dynamic gene evolution and adaptation in the snake venom system.</title>
        <authorList>
            <person name="Vonk F.J."/>
            <person name="Casewell N.R."/>
            <person name="Henkel C.V."/>
            <person name="Heimberg A.M."/>
            <person name="Jansen H.J."/>
            <person name="McCleary R.J."/>
            <person name="Kerkkamp H.M."/>
            <person name="Vos R.A."/>
            <person name="Guerreiro I."/>
            <person name="Calvete J.J."/>
            <person name="Wuster W."/>
            <person name="Woods A.E."/>
            <person name="Logan J.M."/>
            <person name="Harrison R.A."/>
            <person name="Castoe T.A."/>
            <person name="de Koning A.P."/>
            <person name="Pollock D.D."/>
            <person name="Yandell M."/>
            <person name="Calderon D."/>
            <person name="Renjifo C."/>
            <person name="Currier R.B."/>
            <person name="Salgado D."/>
            <person name="Pla D."/>
            <person name="Sanz L."/>
            <person name="Hyder A.S."/>
            <person name="Ribeiro J.M."/>
            <person name="Arntzen J.W."/>
            <person name="van den Thillart G.E."/>
            <person name="Boetzer M."/>
            <person name="Pirovano W."/>
            <person name="Dirks R.P."/>
            <person name="Spaink H.P."/>
            <person name="Duboule D."/>
            <person name="McGlinn E."/>
            <person name="Kini R.M."/>
            <person name="Richardson M.K."/>
        </authorList>
    </citation>
    <scope>NUCLEOTIDE SEQUENCE</scope>
    <source>
        <tissue evidence="2">Blood</tissue>
    </source>
</reference>
<dbReference type="PANTHER" id="PTHR22948:SF29">
    <property type="entry name" value="FI02030P-RELATED"/>
    <property type="match status" value="1"/>
</dbReference>
<dbReference type="Pfam" id="PF00567">
    <property type="entry name" value="TUDOR"/>
    <property type="match status" value="2"/>
</dbReference>
<evidence type="ECO:0000313" key="3">
    <source>
        <dbReference type="Proteomes" id="UP000018936"/>
    </source>
</evidence>
<sequence>MDQRNASQTSTSRLAIFVGCLGTITDFNNPSEFYIQVNSLEVQSNIVKLTMKLKDYKGISEEYIPVKGEVCIAKYSLDQAIKCRIANILDTKLCNENYKNIIAPVVIEKYCSLIITDVSMDDNMPCFTVDAVLSDYGKHLHEIILENIHDWNAKEDSEKVTSAMEDNQWYRATVISFISEKIALVGYIDYGNFEMLQLNRLRPIVQKLMELPMQAMNCTLA</sequence>
<dbReference type="InterPro" id="IPR002999">
    <property type="entry name" value="Tudor"/>
</dbReference>
<evidence type="ECO:0000259" key="1">
    <source>
        <dbReference type="PROSITE" id="PS50304"/>
    </source>
</evidence>
<comment type="caution">
    <text evidence="2">The sequence shown here is derived from an EMBL/GenBank/DDBJ whole genome shotgun (WGS) entry which is preliminary data.</text>
</comment>
<keyword evidence="3" id="KW-1185">Reference proteome</keyword>
<dbReference type="AlphaFoldDB" id="V8P567"/>
<dbReference type="EMBL" id="AZIM01000865">
    <property type="protein sequence ID" value="ETE69012.1"/>
    <property type="molecule type" value="Genomic_DNA"/>
</dbReference>
<dbReference type="PANTHER" id="PTHR22948">
    <property type="entry name" value="TUDOR DOMAIN CONTAINING PROTEIN"/>
    <property type="match status" value="1"/>
</dbReference>
<feature type="non-terminal residue" evidence="2">
    <location>
        <position position="221"/>
    </location>
</feature>
<accession>V8P567</accession>
<feature type="domain" description="Tudor" evidence="1">
    <location>
        <begin position="152"/>
        <end position="211"/>
    </location>
</feature>
<dbReference type="Proteomes" id="UP000018936">
    <property type="component" value="Unassembled WGS sequence"/>
</dbReference>
<dbReference type="SMART" id="SM00333">
    <property type="entry name" value="TUDOR"/>
    <property type="match status" value="1"/>
</dbReference>
<proteinExistence type="predicted"/>
<feature type="non-terminal residue" evidence="2">
    <location>
        <position position="1"/>
    </location>
</feature>
<dbReference type="PROSITE" id="PS50304">
    <property type="entry name" value="TUDOR"/>
    <property type="match status" value="1"/>
</dbReference>
<dbReference type="InterPro" id="IPR050621">
    <property type="entry name" value="Tudor_domain_containing"/>
</dbReference>
<evidence type="ECO:0000313" key="2">
    <source>
        <dbReference type="EMBL" id="ETE69012.1"/>
    </source>
</evidence>
<name>V8P567_OPHHA</name>
<dbReference type="SUPFAM" id="SSF63748">
    <property type="entry name" value="Tudor/PWWP/MBT"/>
    <property type="match status" value="1"/>
</dbReference>
<protein>
    <recommendedName>
        <fullName evidence="1">Tudor domain-containing protein</fullName>
    </recommendedName>
</protein>
<dbReference type="OrthoDB" id="341421at2759"/>
<organism evidence="2 3">
    <name type="scientific">Ophiophagus hannah</name>
    <name type="common">King cobra</name>
    <name type="synonym">Naja hannah</name>
    <dbReference type="NCBI Taxonomy" id="8665"/>
    <lineage>
        <taxon>Eukaryota</taxon>
        <taxon>Metazoa</taxon>
        <taxon>Chordata</taxon>
        <taxon>Craniata</taxon>
        <taxon>Vertebrata</taxon>
        <taxon>Euteleostomi</taxon>
        <taxon>Lepidosauria</taxon>
        <taxon>Squamata</taxon>
        <taxon>Bifurcata</taxon>
        <taxon>Unidentata</taxon>
        <taxon>Episquamata</taxon>
        <taxon>Toxicofera</taxon>
        <taxon>Serpentes</taxon>
        <taxon>Colubroidea</taxon>
        <taxon>Elapidae</taxon>
        <taxon>Elapinae</taxon>
        <taxon>Ophiophagus</taxon>
    </lineage>
</organism>
<gene>
    <name evidence="2" type="ORF">L345_05189</name>
</gene>